<dbReference type="InterPro" id="IPR025368">
    <property type="entry name" value="DUF4272"/>
</dbReference>
<dbReference type="RefSeq" id="WP_071638299.1">
    <property type="nucleotide sequence ID" value="NZ_MLFK01000010.1"/>
</dbReference>
<dbReference type="EMBL" id="MLFK01000010">
    <property type="protein sequence ID" value="OIV40174.1"/>
    <property type="molecule type" value="Genomic_DNA"/>
</dbReference>
<dbReference type="Proteomes" id="UP000182826">
    <property type="component" value="Unassembled WGS sequence"/>
</dbReference>
<dbReference type="AlphaFoldDB" id="A0A1J7BNC4"/>
<protein>
    <recommendedName>
        <fullName evidence="3">DUF4272 domain-containing protein</fullName>
    </recommendedName>
</protein>
<evidence type="ECO:0008006" key="3">
    <source>
        <dbReference type="Google" id="ProtNLM"/>
    </source>
</evidence>
<keyword evidence="2" id="KW-1185">Reference proteome</keyword>
<proteinExistence type="predicted"/>
<organism evidence="1 2">
    <name type="scientific">Flavobacterium johnsoniae</name>
    <name type="common">Cytophaga johnsonae</name>
    <dbReference type="NCBI Taxonomy" id="986"/>
    <lineage>
        <taxon>Bacteria</taxon>
        <taxon>Pseudomonadati</taxon>
        <taxon>Bacteroidota</taxon>
        <taxon>Flavobacteriia</taxon>
        <taxon>Flavobacteriales</taxon>
        <taxon>Flavobacteriaceae</taxon>
        <taxon>Flavobacterium</taxon>
    </lineage>
</organism>
<accession>A0A1J7BNC4</accession>
<reference evidence="1 2" key="1">
    <citation type="submission" date="2016-10" db="EMBL/GenBank/DDBJ databases">
        <title>Draft Genome Sequence of Rhizobacteria Flavobacterium johnsoniae CI04.</title>
        <authorList>
            <person name="Bravo J.I."/>
            <person name="Lozano G.L."/>
            <person name="Handelsman J."/>
        </authorList>
    </citation>
    <scope>NUCLEOTIDE SEQUENCE [LARGE SCALE GENOMIC DNA]</scope>
    <source>
        <strain evidence="1 2">CI04</strain>
    </source>
</reference>
<comment type="caution">
    <text evidence="1">The sequence shown here is derived from an EMBL/GenBank/DDBJ whole genome shotgun (WGS) entry which is preliminary data.</text>
</comment>
<evidence type="ECO:0000313" key="1">
    <source>
        <dbReference type="EMBL" id="OIV40174.1"/>
    </source>
</evidence>
<name>A0A1J7BNC4_FLAJO</name>
<dbReference type="OrthoDB" id="4399984at2"/>
<evidence type="ECO:0000313" key="2">
    <source>
        <dbReference type="Proteomes" id="UP000182826"/>
    </source>
</evidence>
<sequence>MICTIYSHHLGLERIKEIFLSHVPKGSFSGDNEFLEFEIKGGILNPSKKLRISYRERAVPSYKIPETDDSELTTNLKGLYGFVNSLPTVNEKVKNLFLHKILTLNSEFSINQEKGEIKELKAIVEDIAKEFDAVLFLEPKTIISKSDSQHFLDKDLNLIIDADGNCEIDDLGVSINSVYFDNDQNELDEDQKLRKENSEKTLEKENIKINKHLPCIESENETTIRTPKEIAERVSVLAVTNLVAFNSISSEEAVDYLQNYKLWDVTTEGEKEFLADPTDDKKAYESWKCEGIWTLMWALNKVDNLDFPNEFCNLENINSDDYPVGKDKDPFDFINSIVSTRSKSEILDANDLYYRYNWACVDERINGRQMESINPGIVYERQYALNWLINYMDQDWDNVTCDT</sequence>
<gene>
    <name evidence="1" type="ORF">BKM63_19700</name>
</gene>
<dbReference type="Pfam" id="PF14094">
    <property type="entry name" value="DUF4272"/>
    <property type="match status" value="1"/>
</dbReference>